<dbReference type="EnsemblMetazoa" id="XM_011675801">
    <property type="protein sequence ID" value="XP_011674103"/>
    <property type="gene ID" value="LOC575062"/>
</dbReference>
<evidence type="ECO:0000313" key="2">
    <source>
        <dbReference type="EnsemblMetazoa" id="XP_011674103"/>
    </source>
</evidence>
<dbReference type="GeneID" id="575062"/>
<evidence type="ECO:0008006" key="4">
    <source>
        <dbReference type="Google" id="ProtNLM"/>
    </source>
</evidence>
<dbReference type="AlphaFoldDB" id="A0A7M7HJX1"/>
<evidence type="ECO:0000313" key="3">
    <source>
        <dbReference type="Proteomes" id="UP000007110"/>
    </source>
</evidence>
<dbReference type="KEGG" id="spu:575062"/>
<dbReference type="RefSeq" id="XP_011674103.1">
    <property type="nucleotide sequence ID" value="XM_011675801.2"/>
</dbReference>
<dbReference type="InterPro" id="IPR036056">
    <property type="entry name" value="Fibrinogen-like_C"/>
</dbReference>
<name>A0A7M7HJX1_STRPU</name>
<keyword evidence="1" id="KW-0732">Signal</keyword>
<protein>
    <recommendedName>
        <fullName evidence="4">Fibrinogen C-terminal domain-containing protein</fullName>
    </recommendedName>
</protein>
<dbReference type="OrthoDB" id="10086693at2759"/>
<accession>A0A7M7HJX1</accession>
<reference evidence="3" key="1">
    <citation type="submission" date="2015-02" db="EMBL/GenBank/DDBJ databases">
        <title>Genome sequencing for Strongylocentrotus purpuratus.</title>
        <authorList>
            <person name="Murali S."/>
            <person name="Liu Y."/>
            <person name="Vee V."/>
            <person name="English A."/>
            <person name="Wang M."/>
            <person name="Skinner E."/>
            <person name="Han Y."/>
            <person name="Muzny D.M."/>
            <person name="Worley K.C."/>
            <person name="Gibbs R.A."/>
        </authorList>
    </citation>
    <scope>NUCLEOTIDE SEQUENCE</scope>
</reference>
<dbReference type="InParanoid" id="A0A7M7HJX1"/>
<feature type="chain" id="PRO_5029571449" description="Fibrinogen C-terminal domain-containing protein" evidence="1">
    <location>
        <begin position="20"/>
        <end position="258"/>
    </location>
</feature>
<feature type="signal peptide" evidence="1">
    <location>
        <begin position="1"/>
        <end position="19"/>
    </location>
</feature>
<proteinExistence type="predicted"/>
<reference evidence="2" key="2">
    <citation type="submission" date="2021-01" db="UniProtKB">
        <authorList>
            <consortium name="EnsemblMetazoa"/>
        </authorList>
    </citation>
    <scope>IDENTIFICATION</scope>
</reference>
<dbReference type="SUPFAM" id="SSF56496">
    <property type="entry name" value="Fibrinogen C-terminal domain-like"/>
    <property type="match status" value="1"/>
</dbReference>
<keyword evidence="3" id="KW-1185">Reference proteome</keyword>
<sequence length="258" mass="28378">MASFVSIALVMLLIVSTSAQGYGQAQLHFNGAISCQGSTEGCNNFGTPSNPALSCQHVKDVCREAASDFYYIESAGLYRKVFCEMDIEGGGWARYGRSNKGTVWNYVDEDATEITLDIISPSEVKEMIDLKYNHFLVQTDVVFKMQADNSVNPSRLTTRSLPWLVDTPLFIPDYGDDHTRIEFPSGSVDRVTCIPGGTSKCGQGGGLPPANGVSKPFFFQSLFFSPRGTGASLSGNPSSQWHRNKYTWNGSYYYVYAK</sequence>
<organism evidence="2 3">
    <name type="scientific">Strongylocentrotus purpuratus</name>
    <name type="common">Purple sea urchin</name>
    <dbReference type="NCBI Taxonomy" id="7668"/>
    <lineage>
        <taxon>Eukaryota</taxon>
        <taxon>Metazoa</taxon>
        <taxon>Echinodermata</taxon>
        <taxon>Eleutherozoa</taxon>
        <taxon>Echinozoa</taxon>
        <taxon>Echinoidea</taxon>
        <taxon>Euechinoidea</taxon>
        <taxon>Echinacea</taxon>
        <taxon>Camarodonta</taxon>
        <taxon>Echinidea</taxon>
        <taxon>Strongylocentrotidae</taxon>
        <taxon>Strongylocentrotus</taxon>
    </lineage>
</organism>
<evidence type="ECO:0000256" key="1">
    <source>
        <dbReference type="SAM" id="SignalP"/>
    </source>
</evidence>
<dbReference type="Proteomes" id="UP000007110">
    <property type="component" value="Unassembled WGS sequence"/>
</dbReference>